<protein>
    <recommendedName>
        <fullName evidence="4 9">Protein-L-isoaspartate O-methyltransferase</fullName>
        <ecNumber evidence="3 9">2.1.1.77</ecNumber>
    </recommendedName>
</protein>
<keyword evidence="7 10" id="KW-0808">Transferase</keyword>
<dbReference type="EMBL" id="MHKN01000035">
    <property type="protein sequence ID" value="OGY91712.1"/>
    <property type="molecule type" value="Genomic_DNA"/>
</dbReference>
<keyword evidence="8" id="KW-0949">S-adenosyl-L-methionine</keyword>
<comment type="caution">
    <text evidence="10">The sequence shown here is derived from an EMBL/GenBank/DDBJ whole genome shotgun (WGS) entry which is preliminary data.</text>
</comment>
<dbReference type="GO" id="GO:0030091">
    <property type="term" value="P:protein repair"/>
    <property type="evidence" value="ECO:0007669"/>
    <property type="project" value="UniProtKB-UniRule"/>
</dbReference>
<dbReference type="NCBIfam" id="NF001453">
    <property type="entry name" value="PRK00312.1"/>
    <property type="match status" value="1"/>
</dbReference>
<evidence type="ECO:0000256" key="7">
    <source>
        <dbReference type="ARBA" id="ARBA00022679"/>
    </source>
</evidence>
<dbReference type="NCBIfam" id="TIGR00080">
    <property type="entry name" value="pimt"/>
    <property type="match status" value="1"/>
</dbReference>
<dbReference type="InterPro" id="IPR029063">
    <property type="entry name" value="SAM-dependent_MTases_sf"/>
</dbReference>
<evidence type="ECO:0000256" key="2">
    <source>
        <dbReference type="ARBA" id="ARBA00005369"/>
    </source>
</evidence>
<dbReference type="GO" id="GO:0005737">
    <property type="term" value="C:cytoplasm"/>
    <property type="evidence" value="ECO:0007669"/>
    <property type="project" value="UniProtKB-SubCell"/>
</dbReference>
<comment type="similarity">
    <text evidence="2">Belongs to the methyltransferase superfamily. L-isoaspartyl/D-aspartyl protein methyltransferase family.</text>
</comment>
<dbReference type="GO" id="GO:0004719">
    <property type="term" value="F:protein-L-isoaspartate (D-aspartate) O-methyltransferase activity"/>
    <property type="evidence" value="ECO:0007669"/>
    <property type="project" value="UniProtKB-UniRule"/>
</dbReference>
<dbReference type="Proteomes" id="UP000177349">
    <property type="component" value="Unassembled WGS sequence"/>
</dbReference>
<name>A0A1G2BRM3_9BACT</name>
<dbReference type="FunFam" id="3.40.50.150:FF:000010">
    <property type="entry name" value="Protein-L-isoaspartate O-methyltransferase"/>
    <property type="match status" value="1"/>
</dbReference>
<dbReference type="CDD" id="cd02440">
    <property type="entry name" value="AdoMet_MTases"/>
    <property type="match status" value="1"/>
</dbReference>
<sequence length="218" mass="24767">MIPSAEDYQKQRERMIADQLVRRGIHDERIVEAFRMIPRHLFVLPQDSAAAYEDYPLPIGFGQTISQPYMVAFMVQQLELKNSDRVLEIGTGSGFAAAIMSQIAHTVFTLEIVPELYSRAAALLKRFHMDTVVCILRNGYEGLSEKAPFDKIVLTAAPQDRVPEVLLDQLKVGGRLIAPIGSIRMFQRLIQYDKHSETDFKETELMGVSFVEMVQKYS</sequence>
<proteinExistence type="inferred from homology"/>
<evidence type="ECO:0000256" key="6">
    <source>
        <dbReference type="ARBA" id="ARBA00022603"/>
    </source>
</evidence>
<comment type="subcellular location">
    <subcellularLocation>
        <location evidence="1">Cytoplasm</location>
    </subcellularLocation>
</comment>
<dbReference type="InterPro" id="IPR000682">
    <property type="entry name" value="PCMT"/>
</dbReference>
<evidence type="ECO:0000256" key="4">
    <source>
        <dbReference type="ARBA" id="ARBA00013346"/>
    </source>
</evidence>
<dbReference type="Pfam" id="PF01135">
    <property type="entry name" value="PCMT"/>
    <property type="match status" value="1"/>
</dbReference>
<dbReference type="PANTHER" id="PTHR11579:SF0">
    <property type="entry name" value="PROTEIN-L-ISOASPARTATE(D-ASPARTATE) O-METHYLTRANSFERASE"/>
    <property type="match status" value="1"/>
</dbReference>
<reference evidence="10 11" key="1">
    <citation type="journal article" date="2016" name="Nat. Commun.">
        <title>Thousands of microbial genomes shed light on interconnected biogeochemical processes in an aquifer system.</title>
        <authorList>
            <person name="Anantharaman K."/>
            <person name="Brown C.T."/>
            <person name="Hug L.A."/>
            <person name="Sharon I."/>
            <person name="Castelle C.J."/>
            <person name="Probst A.J."/>
            <person name="Thomas B.C."/>
            <person name="Singh A."/>
            <person name="Wilkins M.J."/>
            <person name="Karaoz U."/>
            <person name="Brodie E.L."/>
            <person name="Williams K.H."/>
            <person name="Hubbard S.S."/>
            <person name="Banfield J.F."/>
        </authorList>
    </citation>
    <scope>NUCLEOTIDE SEQUENCE [LARGE SCALE GENOMIC DNA]</scope>
</reference>
<evidence type="ECO:0000256" key="3">
    <source>
        <dbReference type="ARBA" id="ARBA00011890"/>
    </source>
</evidence>
<evidence type="ECO:0000256" key="9">
    <source>
        <dbReference type="NCBIfam" id="TIGR00080"/>
    </source>
</evidence>
<dbReference type="GO" id="GO:0032259">
    <property type="term" value="P:methylation"/>
    <property type="evidence" value="ECO:0007669"/>
    <property type="project" value="UniProtKB-KW"/>
</dbReference>
<keyword evidence="5" id="KW-0963">Cytoplasm</keyword>
<gene>
    <name evidence="10" type="ORF">A3B31_02245</name>
</gene>
<dbReference type="AlphaFoldDB" id="A0A1G2BRM3"/>
<evidence type="ECO:0000256" key="5">
    <source>
        <dbReference type="ARBA" id="ARBA00022490"/>
    </source>
</evidence>
<evidence type="ECO:0000256" key="8">
    <source>
        <dbReference type="ARBA" id="ARBA00022691"/>
    </source>
</evidence>
<evidence type="ECO:0000313" key="10">
    <source>
        <dbReference type="EMBL" id="OGY91712.1"/>
    </source>
</evidence>
<organism evidence="10 11">
    <name type="scientific">Candidatus Komeilibacteria bacterium RIFCSPLOWO2_01_FULL_53_11</name>
    <dbReference type="NCBI Taxonomy" id="1798552"/>
    <lineage>
        <taxon>Bacteria</taxon>
        <taxon>Candidatus Komeiliibacteriota</taxon>
    </lineage>
</organism>
<dbReference type="Gene3D" id="3.40.50.150">
    <property type="entry name" value="Vaccinia Virus protein VP39"/>
    <property type="match status" value="1"/>
</dbReference>
<dbReference type="PANTHER" id="PTHR11579">
    <property type="entry name" value="PROTEIN-L-ISOASPARTATE O-METHYLTRANSFERASE"/>
    <property type="match status" value="1"/>
</dbReference>
<keyword evidence="6 10" id="KW-0489">Methyltransferase</keyword>
<dbReference type="SUPFAM" id="SSF53335">
    <property type="entry name" value="S-adenosyl-L-methionine-dependent methyltransferases"/>
    <property type="match status" value="1"/>
</dbReference>
<evidence type="ECO:0000256" key="1">
    <source>
        <dbReference type="ARBA" id="ARBA00004496"/>
    </source>
</evidence>
<evidence type="ECO:0000313" key="11">
    <source>
        <dbReference type="Proteomes" id="UP000177349"/>
    </source>
</evidence>
<dbReference type="EC" id="2.1.1.77" evidence="3 9"/>
<accession>A0A1G2BRM3</accession>